<name>A0A931LSF7_FIMGI</name>
<gene>
    <name evidence="2" type="ORF">HYR64_05195</name>
</gene>
<dbReference type="EMBL" id="JACOSL010000031">
    <property type="protein sequence ID" value="MBI1756484.1"/>
    <property type="molecule type" value="Genomic_DNA"/>
</dbReference>
<protein>
    <submittedName>
        <fullName evidence="2">Uncharacterized protein</fullName>
    </submittedName>
</protein>
<feature type="chain" id="PRO_5036792548" evidence="1">
    <location>
        <begin position="20"/>
        <end position="188"/>
    </location>
</feature>
<sequence length="188" mass="20003">MTKSIFALFLVGILAGGQAAQEAQTKPGTGLIKKPPKAVKGLSGPVTSSEVIAVCHRVESALQRVLKLPPAPKTALKESTAPARRDPIVLEFERLYIYARPKFVVTFRPALIDRSLIDLKSTAARQAAEQLILAGCIGRAAPLVSGPGETLSARDFGETVGHFIARLAEYTHTPTSRFSPYLNGAAGN</sequence>
<proteinExistence type="predicted"/>
<evidence type="ECO:0000313" key="2">
    <source>
        <dbReference type="EMBL" id="MBI1756484.1"/>
    </source>
</evidence>
<evidence type="ECO:0000256" key="1">
    <source>
        <dbReference type="SAM" id="SignalP"/>
    </source>
</evidence>
<accession>A0A931LSF7</accession>
<organism evidence="2 3">
    <name type="scientific">Fimbriimonas ginsengisoli</name>
    <dbReference type="NCBI Taxonomy" id="1005039"/>
    <lineage>
        <taxon>Bacteria</taxon>
        <taxon>Bacillati</taxon>
        <taxon>Armatimonadota</taxon>
        <taxon>Fimbriimonadia</taxon>
        <taxon>Fimbriimonadales</taxon>
        <taxon>Fimbriimonadaceae</taxon>
        <taxon>Fimbriimonas</taxon>
    </lineage>
</organism>
<reference evidence="2" key="1">
    <citation type="submission" date="2020-07" db="EMBL/GenBank/DDBJ databases">
        <title>Huge and variable diversity of episymbiotic CPR bacteria and DPANN archaea in groundwater ecosystems.</title>
        <authorList>
            <person name="He C.Y."/>
            <person name="Keren R."/>
            <person name="Whittaker M."/>
            <person name="Farag I.F."/>
            <person name="Doudna J."/>
            <person name="Cate J.H.D."/>
            <person name="Banfield J.F."/>
        </authorList>
    </citation>
    <scope>NUCLEOTIDE SEQUENCE</scope>
    <source>
        <strain evidence="2">NC_groundwater_17_Pr7_B-0.1um_64_12</strain>
    </source>
</reference>
<evidence type="ECO:0000313" key="3">
    <source>
        <dbReference type="Proteomes" id="UP000727962"/>
    </source>
</evidence>
<dbReference type="AlphaFoldDB" id="A0A931LSF7"/>
<dbReference type="Proteomes" id="UP000727962">
    <property type="component" value="Unassembled WGS sequence"/>
</dbReference>
<feature type="signal peptide" evidence="1">
    <location>
        <begin position="1"/>
        <end position="19"/>
    </location>
</feature>
<keyword evidence="1" id="KW-0732">Signal</keyword>
<comment type="caution">
    <text evidence="2">The sequence shown here is derived from an EMBL/GenBank/DDBJ whole genome shotgun (WGS) entry which is preliminary data.</text>
</comment>